<evidence type="ECO:0000256" key="4">
    <source>
        <dbReference type="ARBA" id="ARBA00022990"/>
    </source>
</evidence>
<evidence type="ECO:0000256" key="3">
    <source>
        <dbReference type="ARBA" id="ARBA00022490"/>
    </source>
</evidence>
<dbReference type="PANTHER" id="PTHR15139">
    <property type="entry name" value="TUBULIN FOLDING COFACTOR C"/>
    <property type="match status" value="1"/>
</dbReference>
<dbReference type="PANTHER" id="PTHR15139:SF0">
    <property type="entry name" value="TUBULIN-SPECIFIC CHAPERONE C"/>
    <property type="match status" value="1"/>
</dbReference>
<dbReference type="FunFam" id="2.160.20.70:FF:000017">
    <property type="entry name" value="Similar to tubulin-specific chaperone c"/>
    <property type="match status" value="1"/>
</dbReference>
<gene>
    <name evidence="9" type="ORF">HYALB_00001265</name>
</gene>
<evidence type="ECO:0000256" key="1">
    <source>
        <dbReference type="ARBA" id="ARBA00004496"/>
    </source>
</evidence>
<evidence type="ECO:0000256" key="7">
    <source>
        <dbReference type="SAM" id="MobiDB-lite"/>
    </source>
</evidence>
<dbReference type="PROSITE" id="PS51329">
    <property type="entry name" value="C_CAP_COFACTOR_C"/>
    <property type="match status" value="1"/>
</dbReference>
<comment type="caution">
    <text evidence="9">The sequence shown here is derived from an EMBL/GenBank/DDBJ whole genome shotgun (WGS) entry which is preliminary data.</text>
</comment>
<comment type="similarity">
    <text evidence="2">Belongs to the TBCC family.</text>
</comment>
<dbReference type="InterPro" id="IPR031925">
    <property type="entry name" value="TBCC_N"/>
</dbReference>
<evidence type="ECO:0000313" key="10">
    <source>
        <dbReference type="Proteomes" id="UP000701801"/>
    </source>
</evidence>
<sequence length="554" mass="59503">MASEDHTYYPKDALKSATQGALVLGTGGFVIAATSNTLSKTNYGPWGWVTRGGGTIANFTGAGAGFMFARDVAANLRQKDDSYNHAIGGFVAGAIAGLRTGSAPKVLGMGAGLAIVFAAYEFTGGRLRGPKRDPEVDEFERKQQLRKNRRIPIEETIAQLGEGRGIYAPGYDERRKQRIKENYGIDVSARSSQSYFQETCTEILDQISQLGSYSVIDGERKDAADHLLAAISRLSNDVADLSGFIPPYDQRVYSQAIKGLSEKFQETKATLEPKPRFAFKTSHKNHSAVSIEDAAELAKQSQSKAEAVSSNESSQVATPAVAPTPPSEPRDTIGDLPSFPSKNYNAELGQMPGGGGPIRKLSFSQASTVAISGHTGLHIILPSSASRATASGSLTSLRRCIVDMSVPTANSAPFAGLALKNIKQSLIIAGRVAGAAHITGIEDSIIVVDSRQVRMHDCKNVDIYLQCASRPIIEDCNNVRFSPIPGCHKNTSAEYENQWDQVDDFKWLKSEHSPNWSTLPEGSRLDEGVWTDVVPGGPGVGLEDIFKKIGIPAQ</sequence>
<feature type="compositionally biased region" description="Polar residues" evidence="7">
    <location>
        <begin position="300"/>
        <end position="315"/>
    </location>
</feature>
<dbReference type="Pfam" id="PF07986">
    <property type="entry name" value="TBCC"/>
    <property type="match status" value="1"/>
</dbReference>
<dbReference type="InterPro" id="IPR017901">
    <property type="entry name" value="C-CAP_CF_C-like"/>
</dbReference>
<evidence type="ECO:0000313" key="9">
    <source>
        <dbReference type="EMBL" id="CAG8972846.1"/>
    </source>
</evidence>
<dbReference type="GO" id="GO:0007023">
    <property type="term" value="P:post-chaperonin tubulin folding pathway"/>
    <property type="evidence" value="ECO:0007669"/>
    <property type="project" value="InterPro"/>
</dbReference>
<comment type="subcellular location">
    <subcellularLocation>
        <location evidence="1">Cytoplasm</location>
    </subcellularLocation>
</comment>
<name>A0A9N9LJT9_9HELO</name>
<dbReference type="EMBL" id="CAJVRM010000057">
    <property type="protein sequence ID" value="CAG8972846.1"/>
    <property type="molecule type" value="Genomic_DNA"/>
</dbReference>
<protein>
    <recommendedName>
        <fullName evidence="8">C-CAP/cofactor C-like domain-containing protein</fullName>
    </recommendedName>
</protein>
<dbReference type="Pfam" id="PF16752">
    <property type="entry name" value="TBCC_N"/>
    <property type="match status" value="1"/>
</dbReference>
<keyword evidence="5" id="KW-0143">Chaperone</keyword>
<evidence type="ECO:0000256" key="2">
    <source>
        <dbReference type="ARBA" id="ARBA00008848"/>
    </source>
</evidence>
<evidence type="ECO:0000256" key="6">
    <source>
        <dbReference type="ARBA" id="ARBA00026055"/>
    </source>
</evidence>
<dbReference type="Proteomes" id="UP000701801">
    <property type="component" value="Unassembled WGS sequence"/>
</dbReference>
<comment type="subunit">
    <text evidence="6">Supercomplex made of cofactors A to E. Cofactors A and D function by capturing and stabilizing tubulin in a quasi-native conformation. Cofactor E binds to the cofactor D-tubulin complex; interaction with cofactor C then causes the release of tubulin polypeptides that are committed to the native state.</text>
</comment>
<accession>A0A9N9LJT9</accession>
<dbReference type="GO" id="GO:0005737">
    <property type="term" value="C:cytoplasm"/>
    <property type="evidence" value="ECO:0007669"/>
    <property type="project" value="UniProtKB-SubCell"/>
</dbReference>
<dbReference type="AlphaFoldDB" id="A0A9N9LJT9"/>
<proteinExistence type="inferred from homology"/>
<feature type="domain" description="C-CAP/cofactor C-like" evidence="8">
    <location>
        <begin position="357"/>
        <end position="507"/>
    </location>
</feature>
<dbReference type="SMART" id="SM00673">
    <property type="entry name" value="CARP"/>
    <property type="match status" value="1"/>
</dbReference>
<dbReference type="GO" id="GO:0015631">
    <property type="term" value="F:tubulin binding"/>
    <property type="evidence" value="ECO:0007669"/>
    <property type="project" value="InterPro"/>
</dbReference>
<dbReference type="InterPro" id="IPR016098">
    <property type="entry name" value="CAP/MinC_C"/>
</dbReference>
<keyword evidence="4" id="KW-0007">Acetylation</keyword>
<dbReference type="Gene3D" id="1.20.58.1250">
    <property type="entry name" value="Tubulin Binding Cofactor C, N-terminal domain"/>
    <property type="match status" value="1"/>
</dbReference>
<evidence type="ECO:0000259" key="8">
    <source>
        <dbReference type="PROSITE" id="PS51329"/>
    </source>
</evidence>
<reference evidence="9" key="1">
    <citation type="submission" date="2021-07" db="EMBL/GenBank/DDBJ databases">
        <authorList>
            <person name="Durling M."/>
        </authorList>
    </citation>
    <scope>NUCLEOTIDE SEQUENCE</scope>
</reference>
<dbReference type="InterPro" id="IPR027684">
    <property type="entry name" value="TBCC"/>
</dbReference>
<dbReference type="Gene3D" id="2.160.20.70">
    <property type="match status" value="1"/>
</dbReference>
<dbReference type="GO" id="GO:0007021">
    <property type="term" value="P:tubulin complex assembly"/>
    <property type="evidence" value="ECO:0007669"/>
    <property type="project" value="TreeGrafter"/>
</dbReference>
<keyword evidence="3" id="KW-0963">Cytoplasm</keyword>
<dbReference type="InterPro" id="IPR038397">
    <property type="entry name" value="TBCC_N_sf"/>
</dbReference>
<dbReference type="InterPro" id="IPR006599">
    <property type="entry name" value="CARP_motif"/>
</dbReference>
<dbReference type="InterPro" id="IPR012945">
    <property type="entry name" value="Tubulin-bd_cofactor_C_dom"/>
</dbReference>
<keyword evidence="10" id="KW-1185">Reference proteome</keyword>
<evidence type="ECO:0000256" key="5">
    <source>
        <dbReference type="ARBA" id="ARBA00023186"/>
    </source>
</evidence>
<organism evidence="9 10">
    <name type="scientific">Hymenoscyphus albidus</name>
    <dbReference type="NCBI Taxonomy" id="595503"/>
    <lineage>
        <taxon>Eukaryota</taxon>
        <taxon>Fungi</taxon>
        <taxon>Dikarya</taxon>
        <taxon>Ascomycota</taxon>
        <taxon>Pezizomycotina</taxon>
        <taxon>Leotiomycetes</taxon>
        <taxon>Helotiales</taxon>
        <taxon>Helotiaceae</taxon>
        <taxon>Hymenoscyphus</taxon>
    </lineage>
</organism>
<feature type="region of interest" description="Disordered" evidence="7">
    <location>
        <begin position="300"/>
        <end position="341"/>
    </location>
</feature>
<dbReference type="OrthoDB" id="194775at2759"/>